<feature type="region of interest" description="Disordered" evidence="2">
    <location>
        <begin position="215"/>
        <end position="249"/>
    </location>
</feature>
<dbReference type="Proteomes" id="UP000008065">
    <property type="component" value="Unassembled WGS sequence"/>
</dbReference>
<accession>F8MJR1</accession>
<dbReference type="KEGG" id="nte:NEUTE1DRAFT137150"/>
<keyword evidence="1" id="KW-0175">Coiled coil</keyword>
<feature type="coiled-coil region" evidence="1">
    <location>
        <begin position="162"/>
        <end position="189"/>
    </location>
</feature>
<dbReference type="AlphaFoldDB" id="F8MJR1"/>
<organism evidence="3 4">
    <name type="scientific">Neurospora tetrasperma (strain FGSC 2508 / ATCC MYA-4615 / P0657)</name>
    <dbReference type="NCBI Taxonomy" id="510951"/>
    <lineage>
        <taxon>Eukaryota</taxon>
        <taxon>Fungi</taxon>
        <taxon>Dikarya</taxon>
        <taxon>Ascomycota</taxon>
        <taxon>Pezizomycotina</taxon>
        <taxon>Sordariomycetes</taxon>
        <taxon>Sordariomycetidae</taxon>
        <taxon>Sordariales</taxon>
        <taxon>Sordariaceae</taxon>
        <taxon>Neurospora</taxon>
    </lineage>
</organism>
<keyword evidence="4" id="KW-1185">Reference proteome</keyword>
<evidence type="ECO:0000256" key="1">
    <source>
        <dbReference type="SAM" id="Coils"/>
    </source>
</evidence>
<reference evidence="4" key="1">
    <citation type="journal article" date="2011" name="Genetics">
        <title>Massive changes in genome architecture accompany the transition to self-fertility in the filamentous fungus Neurospora tetrasperma.</title>
        <authorList>
            <person name="Ellison C.E."/>
            <person name="Stajich J.E."/>
            <person name="Jacobson D.J."/>
            <person name="Natvig D.O."/>
            <person name="Lapidus A."/>
            <person name="Foster B."/>
            <person name="Aerts A."/>
            <person name="Riley R."/>
            <person name="Lindquist E.A."/>
            <person name="Grigoriev I.V."/>
            <person name="Taylor J.W."/>
        </authorList>
    </citation>
    <scope>NUCLEOTIDE SEQUENCE [LARGE SCALE GENOMIC DNA]</scope>
    <source>
        <strain evidence="4">FGSC 2508 / P0657</strain>
    </source>
</reference>
<dbReference type="HOGENOM" id="CLU_683512_0_0_1"/>
<evidence type="ECO:0000313" key="4">
    <source>
        <dbReference type="Proteomes" id="UP000008065"/>
    </source>
</evidence>
<evidence type="ECO:0000313" key="3">
    <source>
        <dbReference type="EMBL" id="EGO57302.1"/>
    </source>
</evidence>
<dbReference type="VEuPathDB" id="FungiDB:NEUTE1DRAFT_137150"/>
<dbReference type="OrthoDB" id="4584822at2759"/>
<protein>
    <submittedName>
        <fullName evidence="3">Uncharacterized protein</fullName>
    </submittedName>
</protein>
<gene>
    <name evidence="3" type="ORF">NEUTE1DRAFT_137150</name>
</gene>
<feature type="region of interest" description="Disordered" evidence="2">
    <location>
        <begin position="286"/>
        <end position="315"/>
    </location>
</feature>
<feature type="compositionally biased region" description="Low complexity" evidence="2">
    <location>
        <begin position="287"/>
        <end position="314"/>
    </location>
</feature>
<feature type="compositionally biased region" description="Basic and acidic residues" evidence="2">
    <location>
        <begin position="227"/>
        <end position="245"/>
    </location>
</feature>
<sequence>MAAVVVELQGHIYMISTHMDCYVFQYPVTPPPRDYSNPQKPISSRDFQRSCQVQIPAAKPDIPTVFPNAKRKCEAGSSCERPEKARKGNNYSPIFLAGIFDNVDVEASNATYGGRYEREVDRNLRQWAQKAAALNSLDDPFVDTPPSLYNEARESVTESDRKTYLHARLKQIEKELESLQDSAKRMTRAQSRELARLSGEYARLCAKLHYRSLDRSPSTSSRLLPSSDRDADVDMDRHGTAHDTRSGSAYASSLLVEEGPHDNRTSPNTSCNTSINNSFHTYHHNNTDSSYDTDSTDSSYDTDSTDSSNSSSDDLVIPPAIRLRTLQDFDHYHHYERIEFERTKFGLYQDAPKVHRQVKEEKLFLLLANKKRRLKKYWDPLSQRLGEMCSQRYIRLASRSPSDSAPGFYENRWK</sequence>
<dbReference type="GeneID" id="20825984"/>
<name>F8MJR1_NEUT8</name>
<dbReference type="RefSeq" id="XP_009850446.1">
    <property type="nucleotide sequence ID" value="XM_009852144.1"/>
</dbReference>
<evidence type="ECO:0000256" key="2">
    <source>
        <dbReference type="SAM" id="MobiDB-lite"/>
    </source>
</evidence>
<feature type="compositionally biased region" description="Low complexity" evidence="2">
    <location>
        <begin position="215"/>
        <end position="226"/>
    </location>
</feature>
<dbReference type="EMBL" id="GL891304">
    <property type="protein sequence ID" value="EGO57302.1"/>
    <property type="molecule type" value="Genomic_DNA"/>
</dbReference>
<proteinExistence type="predicted"/>